<evidence type="ECO:0000313" key="2">
    <source>
        <dbReference type="Proteomes" id="UP000250088"/>
    </source>
</evidence>
<sequence>MTRSRLVIGILLLVGGLVLVGATAGVSSVTLDRSLGVAIADDADAAIGIEHQPSTASDQNGTSVEEVFVTNRIEEPVTVHVTGVNAPGLVDVESPETVDPGERDVVAVTIDCRQSTEPALVDVTVTGGDRTIEQPLEVEPTCAESSQSSDG</sequence>
<dbReference type="EMBL" id="CP019893">
    <property type="protein sequence ID" value="ARS90302.1"/>
    <property type="molecule type" value="Genomic_DNA"/>
</dbReference>
<organism evidence="1 2">
    <name type="scientific">Natrarchaeobaculum aegyptiacum</name>
    <dbReference type="NCBI Taxonomy" id="745377"/>
    <lineage>
        <taxon>Archaea</taxon>
        <taxon>Methanobacteriati</taxon>
        <taxon>Methanobacteriota</taxon>
        <taxon>Stenosarchaea group</taxon>
        <taxon>Halobacteria</taxon>
        <taxon>Halobacteriales</taxon>
        <taxon>Natrialbaceae</taxon>
        <taxon>Natrarchaeobaculum</taxon>
    </lineage>
</organism>
<dbReference type="GeneID" id="32894730"/>
<dbReference type="Proteomes" id="UP000250088">
    <property type="component" value="Chromosome"/>
</dbReference>
<proteinExistence type="predicted"/>
<dbReference type="AlphaFoldDB" id="A0A2Z2HT36"/>
<name>A0A2Z2HT36_9EURY</name>
<accession>A0A2Z2HT36</accession>
<reference evidence="2" key="1">
    <citation type="submission" date="2017-02" db="EMBL/GenBank/DDBJ databases">
        <title>Natronthermophilus aegyptiacus gen. nov.,sp. nov., an aerobic, extremely halophilic alkalithermophilic archaeon isolated from the athalassohaline Wadi An Natrun, Egypt.</title>
        <authorList>
            <person name="Zhao B."/>
        </authorList>
    </citation>
    <scope>NUCLEOTIDE SEQUENCE [LARGE SCALE GENOMIC DNA]</scope>
    <source>
        <strain evidence="2">JW/NM-HA 15</strain>
    </source>
</reference>
<keyword evidence="2" id="KW-1185">Reference proteome</keyword>
<protein>
    <submittedName>
        <fullName evidence="1">Uncharacterized protein</fullName>
    </submittedName>
</protein>
<gene>
    <name evidence="1" type="ORF">B1756_11595</name>
</gene>
<evidence type="ECO:0000313" key="1">
    <source>
        <dbReference type="EMBL" id="ARS90302.1"/>
    </source>
</evidence>
<dbReference type="RefSeq" id="WP_086888678.1">
    <property type="nucleotide sequence ID" value="NZ_CP019893.1"/>
</dbReference>
<dbReference type="KEGG" id="naj:B1756_11595"/>